<protein>
    <submittedName>
        <fullName evidence="2">Uncharacterized protein</fullName>
    </submittedName>
</protein>
<keyword evidence="3" id="KW-1185">Reference proteome</keyword>
<gene>
    <name evidence="2" type="ORF">DEO72_LG2g2951</name>
</gene>
<proteinExistence type="predicted"/>
<reference evidence="2 3" key="1">
    <citation type="submission" date="2019-04" db="EMBL/GenBank/DDBJ databases">
        <title>An improved genome assembly and genetic linkage map for asparagus bean, Vigna unguiculata ssp. sesquipedialis.</title>
        <authorList>
            <person name="Xia Q."/>
            <person name="Zhang R."/>
            <person name="Dong Y."/>
        </authorList>
    </citation>
    <scope>NUCLEOTIDE SEQUENCE [LARGE SCALE GENOMIC DNA]</scope>
    <source>
        <tissue evidence="2">Leaf</tissue>
    </source>
</reference>
<dbReference type="AlphaFoldDB" id="A0A4D6L278"/>
<sequence>MSSPSLSDKSASKAHSDRVGTSLAHPSSSSISFDEESLSDVPLCSGYKWVDSGVREYFSKYKWSSSIHRFAETYAILDEDNPDEAMS</sequence>
<feature type="region of interest" description="Disordered" evidence="1">
    <location>
        <begin position="1"/>
        <end position="36"/>
    </location>
</feature>
<organism evidence="2 3">
    <name type="scientific">Vigna unguiculata</name>
    <name type="common">Cowpea</name>
    <dbReference type="NCBI Taxonomy" id="3917"/>
    <lineage>
        <taxon>Eukaryota</taxon>
        <taxon>Viridiplantae</taxon>
        <taxon>Streptophyta</taxon>
        <taxon>Embryophyta</taxon>
        <taxon>Tracheophyta</taxon>
        <taxon>Spermatophyta</taxon>
        <taxon>Magnoliopsida</taxon>
        <taxon>eudicotyledons</taxon>
        <taxon>Gunneridae</taxon>
        <taxon>Pentapetalae</taxon>
        <taxon>rosids</taxon>
        <taxon>fabids</taxon>
        <taxon>Fabales</taxon>
        <taxon>Fabaceae</taxon>
        <taxon>Papilionoideae</taxon>
        <taxon>50 kb inversion clade</taxon>
        <taxon>NPAAA clade</taxon>
        <taxon>indigoferoid/millettioid clade</taxon>
        <taxon>Phaseoleae</taxon>
        <taxon>Vigna</taxon>
    </lineage>
</organism>
<name>A0A4D6L278_VIGUN</name>
<accession>A0A4D6L278</accession>
<evidence type="ECO:0000313" key="3">
    <source>
        <dbReference type="Proteomes" id="UP000501690"/>
    </source>
</evidence>
<dbReference type="EMBL" id="CP039346">
    <property type="protein sequence ID" value="QCD82611.1"/>
    <property type="molecule type" value="Genomic_DNA"/>
</dbReference>
<evidence type="ECO:0000313" key="2">
    <source>
        <dbReference type="EMBL" id="QCD82611.1"/>
    </source>
</evidence>
<evidence type="ECO:0000256" key="1">
    <source>
        <dbReference type="SAM" id="MobiDB-lite"/>
    </source>
</evidence>
<dbReference type="Proteomes" id="UP000501690">
    <property type="component" value="Linkage Group LG2"/>
</dbReference>